<reference evidence="1 2" key="1">
    <citation type="journal article" date="2015" name="Genome Announc.">
        <title>Draft Genome Sequence of Burkholderia sp. Strain PML1(12), an Ectomycorrhizosphere-Inhabiting Bacterium with Effective Mineral-Weathering Ability.</title>
        <authorList>
            <person name="Uroz S."/>
            <person name="Oger P."/>
        </authorList>
    </citation>
    <scope>NUCLEOTIDE SEQUENCE [LARGE SCALE GENOMIC DNA]</scope>
    <source>
        <strain evidence="2">PML1(12)</strain>
    </source>
</reference>
<dbReference type="OrthoDB" id="6554712at2"/>
<dbReference type="GO" id="GO:0009279">
    <property type="term" value="C:cell outer membrane"/>
    <property type="evidence" value="ECO:0007669"/>
    <property type="project" value="TreeGrafter"/>
</dbReference>
<dbReference type="GO" id="GO:0015473">
    <property type="term" value="F:fimbrial usher porin activity"/>
    <property type="evidence" value="ECO:0007669"/>
    <property type="project" value="InterPro"/>
</dbReference>
<name>A0A0J1CYA5_9BURK</name>
<dbReference type="PATRIC" id="fig|908627.4.peg.3257"/>
<dbReference type="Proteomes" id="UP000035963">
    <property type="component" value="Unassembled WGS sequence"/>
</dbReference>
<dbReference type="InterPro" id="IPR000015">
    <property type="entry name" value="Fimb_usher"/>
</dbReference>
<dbReference type="GO" id="GO:0009297">
    <property type="term" value="P:pilus assembly"/>
    <property type="evidence" value="ECO:0007669"/>
    <property type="project" value="InterPro"/>
</dbReference>
<comment type="caution">
    <text evidence="1">The sequence shown here is derived from an EMBL/GenBank/DDBJ whole genome shotgun (WGS) entry which is preliminary data.</text>
</comment>
<gene>
    <name evidence="1" type="ORF">EOS_14595</name>
</gene>
<dbReference type="AlphaFoldDB" id="A0A0J1CYA5"/>
<dbReference type="EMBL" id="AEJF01000091">
    <property type="protein sequence ID" value="KLU25549.1"/>
    <property type="molecule type" value="Genomic_DNA"/>
</dbReference>
<dbReference type="PANTHER" id="PTHR30451">
    <property type="entry name" value="OUTER MEMBRANE USHER PROTEIN"/>
    <property type="match status" value="1"/>
</dbReference>
<accession>A0A0J1CYA5</accession>
<dbReference type="Pfam" id="PF00577">
    <property type="entry name" value="Usher"/>
    <property type="match status" value="1"/>
</dbReference>
<proteinExistence type="predicted"/>
<protein>
    <submittedName>
        <fullName evidence="1">Uncharacterized protein</fullName>
    </submittedName>
</protein>
<keyword evidence="2" id="KW-1185">Reference proteome</keyword>
<organism evidence="1 2">
    <name type="scientific">Caballeronia mineralivorans PML1(12)</name>
    <dbReference type="NCBI Taxonomy" id="908627"/>
    <lineage>
        <taxon>Bacteria</taxon>
        <taxon>Pseudomonadati</taxon>
        <taxon>Pseudomonadota</taxon>
        <taxon>Betaproteobacteria</taxon>
        <taxon>Burkholderiales</taxon>
        <taxon>Burkholderiaceae</taxon>
        <taxon>Caballeronia</taxon>
    </lineage>
</organism>
<dbReference type="PANTHER" id="PTHR30451:SF5">
    <property type="entry name" value="SLR0019 PROTEIN"/>
    <property type="match status" value="1"/>
</dbReference>
<evidence type="ECO:0000313" key="1">
    <source>
        <dbReference type="EMBL" id="KLU25549.1"/>
    </source>
</evidence>
<evidence type="ECO:0000313" key="2">
    <source>
        <dbReference type="Proteomes" id="UP000035963"/>
    </source>
</evidence>
<sequence length="136" mass="14372">MFVTGSSQNYWNHGGTDTLFQAGYTNSFKYGTHSLTAGRTRSTDGSMSNEFLLSTTIPLGHKAHAPMLTTNASHNSDGATNMQANVSGSLGEANQFSYNGYGTYNAGGSLASNGNAGVSATYRRACRARSWRILAA</sequence>